<feature type="transmembrane region" description="Helical" evidence="5">
    <location>
        <begin position="52"/>
        <end position="75"/>
    </location>
</feature>
<dbReference type="AlphaFoldDB" id="A0A4Y9ABN6"/>
<feature type="transmembrane region" description="Helical" evidence="5">
    <location>
        <begin position="96"/>
        <end position="121"/>
    </location>
</feature>
<evidence type="ECO:0000256" key="4">
    <source>
        <dbReference type="ARBA" id="ARBA00023136"/>
    </source>
</evidence>
<dbReference type="Pfam" id="PF12698">
    <property type="entry name" value="ABC2_membrane_3"/>
    <property type="match status" value="1"/>
</dbReference>
<feature type="transmembrane region" description="Helical" evidence="5">
    <location>
        <begin position="163"/>
        <end position="186"/>
    </location>
</feature>
<keyword evidence="4 5" id="KW-0472">Membrane</keyword>
<dbReference type="OrthoDB" id="3182222at2"/>
<dbReference type="EMBL" id="SRHY01000039">
    <property type="protein sequence ID" value="TFJ91784.1"/>
    <property type="molecule type" value="Genomic_DNA"/>
</dbReference>
<sequence length="234" mass="25698">MNVQRISAIFEKDMKDFMRNITMLMMPSISIILALVYNGMGIGGGEDEYLIFTIYVIVGVTFSAVTSVCMVTMMAEEKEKKTLRGLMLSPASFVDIITGKSLVTGLITFITLVISLLIIGFEPLLNVRAMLGLILMFLFFLMLGIGIGLFAKSVAAASAYSMPVMFLFGFTPMIELFGLGEDSIAIHIAGVFPIMQAVELHDTNSWLPLGIIAIWVIAAALFTYICFKKTRTDD</sequence>
<evidence type="ECO:0000256" key="1">
    <source>
        <dbReference type="ARBA" id="ARBA00004141"/>
    </source>
</evidence>
<name>A0A4Y9ABN6_9BACI</name>
<evidence type="ECO:0000256" key="5">
    <source>
        <dbReference type="SAM" id="Phobius"/>
    </source>
</evidence>
<feature type="domain" description="ABC-2 type transporter transmembrane" evidence="6">
    <location>
        <begin position="11"/>
        <end position="202"/>
    </location>
</feature>
<dbReference type="GO" id="GO:0140359">
    <property type="term" value="F:ABC-type transporter activity"/>
    <property type="evidence" value="ECO:0007669"/>
    <property type="project" value="InterPro"/>
</dbReference>
<reference evidence="7 8" key="1">
    <citation type="submission" date="2019-03" db="EMBL/GenBank/DDBJ databases">
        <title>Genome sequence of Lentibacillus salicampi ATCC BAA-719.</title>
        <authorList>
            <person name="Maclea K.S."/>
            <person name="Simoes Junior M."/>
        </authorList>
    </citation>
    <scope>NUCLEOTIDE SEQUENCE [LARGE SCALE GENOMIC DNA]</scope>
    <source>
        <strain evidence="7 8">ATCC BAA-719</strain>
    </source>
</reference>
<protein>
    <submittedName>
        <fullName evidence="7">ABC transporter permease</fullName>
    </submittedName>
</protein>
<gene>
    <name evidence="7" type="ORF">E4U82_15870</name>
</gene>
<evidence type="ECO:0000259" key="6">
    <source>
        <dbReference type="Pfam" id="PF12698"/>
    </source>
</evidence>
<keyword evidence="2 5" id="KW-0812">Transmembrane</keyword>
<comment type="caution">
    <text evidence="7">The sequence shown here is derived from an EMBL/GenBank/DDBJ whole genome shotgun (WGS) entry which is preliminary data.</text>
</comment>
<evidence type="ECO:0000256" key="2">
    <source>
        <dbReference type="ARBA" id="ARBA00022692"/>
    </source>
</evidence>
<dbReference type="RefSeq" id="WP_135111162.1">
    <property type="nucleotide sequence ID" value="NZ_SRHY01000039.1"/>
</dbReference>
<evidence type="ECO:0000256" key="3">
    <source>
        <dbReference type="ARBA" id="ARBA00022989"/>
    </source>
</evidence>
<organism evidence="7 8">
    <name type="scientific">Lentibacillus salicampi</name>
    <dbReference type="NCBI Taxonomy" id="175306"/>
    <lineage>
        <taxon>Bacteria</taxon>
        <taxon>Bacillati</taxon>
        <taxon>Bacillota</taxon>
        <taxon>Bacilli</taxon>
        <taxon>Bacillales</taxon>
        <taxon>Bacillaceae</taxon>
        <taxon>Lentibacillus</taxon>
    </lineage>
</organism>
<dbReference type="PANTHER" id="PTHR43471">
    <property type="entry name" value="ABC TRANSPORTER PERMEASE"/>
    <property type="match status" value="1"/>
</dbReference>
<feature type="transmembrane region" description="Helical" evidence="5">
    <location>
        <begin position="206"/>
        <end position="227"/>
    </location>
</feature>
<proteinExistence type="predicted"/>
<evidence type="ECO:0000313" key="8">
    <source>
        <dbReference type="Proteomes" id="UP000298484"/>
    </source>
</evidence>
<dbReference type="Proteomes" id="UP000298484">
    <property type="component" value="Unassembled WGS sequence"/>
</dbReference>
<comment type="subcellular location">
    <subcellularLocation>
        <location evidence="1">Membrane</location>
        <topology evidence="1">Multi-pass membrane protein</topology>
    </subcellularLocation>
</comment>
<accession>A0A4Y9ABN6</accession>
<keyword evidence="3 5" id="KW-1133">Transmembrane helix</keyword>
<dbReference type="PANTHER" id="PTHR43471:SF1">
    <property type="entry name" value="ABC TRANSPORTER PERMEASE PROTEIN NOSY-RELATED"/>
    <property type="match status" value="1"/>
</dbReference>
<dbReference type="GO" id="GO:0016020">
    <property type="term" value="C:membrane"/>
    <property type="evidence" value="ECO:0007669"/>
    <property type="project" value="UniProtKB-SubCell"/>
</dbReference>
<keyword evidence="8" id="KW-1185">Reference proteome</keyword>
<feature type="transmembrane region" description="Helical" evidence="5">
    <location>
        <begin position="21"/>
        <end position="40"/>
    </location>
</feature>
<dbReference type="InterPro" id="IPR013525">
    <property type="entry name" value="ABC2_TM"/>
</dbReference>
<evidence type="ECO:0000313" key="7">
    <source>
        <dbReference type="EMBL" id="TFJ91784.1"/>
    </source>
</evidence>
<feature type="transmembrane region" description="Helical" evidence="5">
    <location>
        <begin position="127"/>
        <end position="151"/>
    </location>
</feature>